<dbReference type="SUPFAM" id="SSF50891">
    <property type="entry name" value="Cyclophilin-like"/>
    <property type="match status" value="1"/>
</dbReference>
<keyword evidence="6" id="KW-1185">Reference proteome</keyword>
<organism evidence="5 6">
    <name type="scientific">Arsenicicoccus piscis</name>
    <dbReference type="NCBI Taxonomy" id="673954"/>
    <lineage>
        <taxon>Bacteria</taxon>
        <taxon>Bacillati</taxon>
        <taxon>Actinomycetota</taxon>
        <taxon>Actinomycetes</taxon>
        <taxon>Micrococcales</taxon>
        <taxon>Intrasporangiaceae</taxon>
        <taxon>Arsenicicoccus</taxon>
    </lineage>
</organism>
<reference evidence="6" key="1">
    <citation type="journal article" date="2019" name="Int. J. Syst. Evol. Microbiol.">
        <title>The Global Catalogue of Microorganisms (GCM) 10K type strain sequencing project: providing services to taxonomists for standard genome sequencing and annotation.</title>
        <authorList>
            <consortium name="The Broad Institute Genomics Platform"/>
            <consortium name="The Broad Institute Genome Sequencing Center for Infectious Disease"/>
            <person name="Wu L."/>
            <person name="Ma J."/>
        </authorList>
    </citation>
    <scope>NUCLEOTIDE SEQUENCE [LARGE SCALE GENOMIC DNA]</scope>
    <source>
        <strain evidence="6">NBRC 105830</strain>
    </source>
</reference>
<dbReference type="Pfam" id="PF00160">
    <property type="entry name" value="Pro_isomerase"/>
    <property type="match status" value="1"/>
</dbReference>
<keyword evidence="3" id="KW-1133">Transmembrane helix</keyword>
<feature type="domain" description="PPIase cyclophilin-type" evidence="4">
    <location>
        <begin position="115"/>
        <end position="262"/>
    </location>
</feature>
<dbReference type="CDD" id="cd00317">
    <property type="entry name" value="cyclophilin"/>
    <property type="match status" value="1"/>
</dbReference>
<evidence type="ECO:0000313" key="6">
    <source>
        <dbReference type="Proteomes" id="UP001157109"/>
    </source>
</evidence>
<dbReference type="EMBL" id="BSUJ01000001">
    <property type="protein sequence ID" value="GMA19823.1"/>
    <property type="molecule type" value="Genomic_DNA"/>
</dbReference>
<dbReference type="PROSITE" id="PS50072">
    <property type="entry name" value="CSA_PPIASE_2"/>
    <property type="match status" value="1"/>
</dbReference>
<gene>
    <name evidence="5" type="ORF">GCM10025862_18440</name>
</gene>
<evidence type="ECO:0000256" key="2">
    <source>
        <dbReference type="SAM" id="MobiDB-lite"/>
    </source>
</evidence>
<comment type="function">
    <text evidence="1">PPIases accelerate the folding of proteins. It catalyzes the cis-trans isomerization of proline imidic peptide bonds in oligopeptides.</text>
</comment>
<dbReference type="Proteomes" id="UP001157109">
    <property type="component" value="Unassembled WGS sequence"/>
</dbReference>
<evidence type="ECO:0000256" key="3">
    <source>
        <dbReference type="SAM" id="Phobius"/>
    </source>
</evidence>
<dbReference type="PANTHER" id="PTHR45625">
    <property type="entry name" value="PEPTIDYL-PROLYL CIS-TRANS ISOMERASE-RELATED"/>
    <property type="match status" value="1"/>
</dbReference>
<dbReference type="InterPro" id="IPR029000">
    <property type="entry name" value="Cyclophilin-like_dom_sf"/>
</dbReference>
<dbReference type="Gene3D" id="2.40.100.10">
    <property type="entry name" value="Cyclophilin-like"/>
    <property type="match status" value="1"/>
</dbReference>
<dbReference type="PANTHER" id="PTHR45625:SF3">
    <property type="entry name" value="PEPTIDYL-PROLYL CIS-TRANS ISOMERASE B-RELATED"/>
    <property type="match status" value="1"/>
</dbReference>
<accession>A0ABQ6HQ78</accession>
<feature type="transmembrane region" description="Helical" evidence="3">
    <location>
        <begin position="35"/>
        <end position="54"/>
    </location>
</feature>
<feature type="region of interest" description="Disordered" evidence="2">
    <location>
        <begin position="1"/>
        <end position="29"/>
    </location>
</feature>
<evidence type="ECO:0000256" key="1">
    <source>
        <dbReference type="ARBA" id="ARBA00002388"/>
    </source>
</evidence>
<keyword evidence="3" id="KW-0812">Transmembrane</keyword>
<keyword evidence="3" id="KW-0472">Membrane</keyword>
<evidence type="ECO:0000313" key="5">
    <source>
        <dbReference type="EMBL" id="GMA19823.1"/>
    </source>
</evidence>
<name>A0ABQ6HQ78_9MICO</name>
<proteinExistence type="predicted"/>
<protein>
    <recommendedName>
        <fullName evidence="4">PPIase cyclophilin-type domain-containing protein</fullName>
    </recommendedName>
</protein>
<comment type="caution">
    <text evidence="5">The sequence shown here is derived from an EMBL/GenBank/DDBJ whole genome shotgun (WGS) entry which is preliminary data.</text>
</comment>
<sequence>MVTREQERARARRRHDRVQAKAAEQAQRRAKQQRTVLLVSLATLALVLAAVLVLPRLAGSSDEDNVPDAAGAPTSGLHCSPAPAAQTKPKQFPAAPDPATVKGKTLVATLTTNCGDIVIELDGTKAPQTVASFAFLAKQGYFDPSPCHRLTTQAIFVLQCGDPTGVGTGTPGYGFGLENVPANGQYPKGTVAMARTNDPKSNGSQFFIVYDHTALPTSGGGYSIFGTVTRGLDMVGSIAAAGSSAGADGPPKTPISILKVSVTDKKAQP</sequence>
<evidence type="ECO:0000259" key="4">
    <source>
        <dbReference type="PROSITE" id="PS50072"/>
    </source>
</evidence>
<dbReference type="InterPro" id="IPR002130">
    <property type="entry name" value="Cyclophilin-type_PPIase_dom"/>
</dbReference>
<dbReference type="InterPro" id="IPR044666">
    <property type="entry name" value="Cyclophilin_A-like"/>
</dbReference>
<feature type="region of interest" description="Disordered" evidence="2">
    <location>
        <begin position="60"/>
        <end position="97"/>
    </location>
</feature>